<dbReference type="InterPro" id="IPR042100">
    <property type="entry name" value="Bug_dom1"/>
</dbReference>
<proteinExistence type="inferred from homology"/>
<reference evidence="3 4" key="1">
    <citation type="submission" date="2020-08" db="EMBL/GenBank/DDBJ databases">
        <title>Functional genomics of gut bacteria from endangered species of beetles.</title>
        <authorList>
            <person name="Carlos-Shanley C."/>
        </authorList>
    </citation>
    <scope>NUCLEOTIDE SEQUENCE [LARGE SCALE GENOMIC DNA]</scope>
    <source>
        <strain evidence="3 4">S00198</strain>
    </source>
</reference>
<comment type="similarity">
    <text evidence="1">Belongs to the UPF0065 (bug) family.</text>
</comment>
<feature type="signal peptide" evidence="2">
    <location>
        <begin position="1"/>
        <end position="25"/>
    </location>
</feature>
<sequence length="331" mass="34237">MQRHTFLRQALAGAACALLLAPALAQGSDAERQLASQAFSIVAPFPPGGPVDTLSRILATGLTARYRQPAVVDNRTGASGNIGIELVKRAAPTGHTLLVVPQGNLTINPTLMPRLGYTVDGDFAPVSSLAKAANVIAVNPAVPAKTIAELVALSKAKPDSISYASPGVGSSLHLAGELFRQQSGADILHVAYKGTGPGLNDVLGGTVPMIIGNMPSVLPHIQSGKLRALAVTDPARATELPDVPTLAEAGVQGVALSSWYGVMAPKGTPAPVVEQLARDIAQIFSEPAVKAQLQKQGMGVWLTSGAAFGELIRKETAVWAPIIKARKIEAQ</sequence>
<dbReference type="CDD" id="cd13578">
    <property type="entry name" value="PBP2_Bug27"/>
    <property type="match status" value="1"/>
</dbReference>
<keyword evidence="2" id="KW-0732">Signal</keyword>
<dbReference type="SUPFAM" id="SSF53850">
    <property type="entry name" value="Periplasmic binding protein-like II"/>
    <property type="match status" value="1"/>
</dbReference>
<keyword evidence="4" id="KW-1185">Reference proteome</keyword>
<dbReference type="AlphaFoldDB" id="A0A7X0UCJ5"/>
<dbReference type="EMBL" id="JACHLK010000019">
    <property type="protein sequence ID" value="MBB6563477.1"/>
    <property type="molecule type" value="Genomic_DNA"/>
</dbReference>
<dbReference type="InterPro" id="IPR005064">
    <property type="entry name" value="BUG"/>
</dbReference>
<evidence type="ECO:0000256" key="2">
    <source>
        <dbReference type="SAM" id="SignalP"/>
    </source>
</evidence>
<organism evidence="3 4">
    <name type="scientific">Acidovorax soli</name>
    <dbReference type="NCBI Taxonomy" id="592050"/>
    <lineage>
        <taxon>Bacteria</taxon>
        <taxon>Pseudomonadati</taxon>
        <taxon>Pseudomonadota</taxon>
        <taxon>Betaproteobacteria</taxon>
        <taxon>Burkholderiales</taxon>
        <taxon>Comamonadaceae</taxon>
        <taxon>Acidovorax</taxon>
    </lineage>
</organism>
<dbReference type="PIRSF" id="PIRSF017082">
    <property type="entry name" value="YflP"/>
    <property type="match status" value="1"/>
</dbReference>
<name>A0A7X0UCJ5_9BURK</name>
<evidence type="ECO:0000313" key="3">
    <source>
        <dbReference type="EMBL" id="MBB6563477.1"/>
    </source>
</evidence>
<dbReference type="PANTHER" id="PTHR42928:SF5">
    <property type="entry name" value="BLR1237 PROTEIN"/>
    <property type="match status" value="1"/>
</dbReference>
<dbReference type="Proteomes" id="UP000575083">
    <property type="component" value="Unassembled WGS sequence"/>
</dbReference>
<dbReference type="Gene3D" id="3.40.190.10">
    <property type="entry name" value="Periplasmic binding protein-like II"/>
    <property type="match status" value="1"/>
</dbReference>
<dbReference type="Pfam" id="PF03401">
    <property type="entry name" value="TctC"/>
    <property type="match status" value="1"/>
</dbReference>
<dbReference type="Gene3D" id="3.40.190.150">
    <property type="entry name" value="Bordetella uptake gene, domain 1"/>
    <property type="match status" value="1"/>
</dbReference>
<keyword evidence="3" id="KW-0675">Receptor</keyword>
<evidence type="ECO:0000256" key="1">
    <source>
        <dbReference type="ARBA" id="ARBA00006987"/>
    </source>
</evidence>
<feature type="chain" id="PRO_5031485133" evidence="2">
    <location>
        <begin position="26"/>
        <end position="331"/>
    </location>
</feature>
<comment type="caution">
    <text evidence="3">The sequence shown here is derived from an EMBL/GenBank/DDBJ whole genome shotgun (WGS) entry which is preliminary data.</text>
</comment>
<dbReference type="PANTHER" id="PTHR42928">
    <property type="entry name" value="TRICARBOXYLATE-BINDING PROTEIN"/>
    <property type="match status" value="1"/>
</dbReference>
<protein>
    <submittedName>
        <fullName evidence="3">Tripartite-type tricarboxylate transporter receptor subunit TctC</fullName>
    </submittedName>
</protein>
<dbReference type="RefSeq" id="WP_184864559.1">
    <property type="nucleotide sequence ID" value="NZ_JACHLK010000019.1"/>
</dbReference>
<gene>
    <name evidence="3" type="ORF">HNP48_006197</name>
</gene>
<evidence type="ECO:0000313" key="4">
    <source>
        <dbReference type="Proteomes" id="UP000575083"/>
    </source>
</evidence>
<accession>A0A7X0UCJ5</accession>